<evidence type="ECO:0000313" key="1">
    <source>
        <dbReference type="EMBL" id="CEK55204.1"/>
    </source>
</evidence>
<accession>A0A0B6YGA7</accession>
<proteinExistence type="predicted"/>
<reference evidence="1" key="1">
    <citation type="submission" date="2014-12" db="EMBL/GenBank/DDBJ databases">
        <title>Insight into the proteome of Arion vulgaris.</title>
        <authorList>
            <person name="Aradska J."/>
            <person name="Bulat T."/>
            <person name="Smidak R."/>
            <person name="Sarate P."/>
            <person name="Gangsoo J."/>
            <person name="Sialana F."/>
            <person name="Bilban M."/>
            <person name="Lubec G."/>
        </authorList>
    </citation>
    <scope>NUCLEOTIDE SEQUENCE</scope>
    <source>
        <tissue evidence="1">Skin</tissue>
    </source>
</reference>
<gene>
    <name evidence="1" type="primary">ORF24624</name>
</gene>
<dbReference type="AlphaFoldDB" id="A0A0B6YGA7"/>
<name>A0A0B6YGA7_9EUPU</name>
<organism evidence="1">
    <name type="scientific">Arion vulgaris</name>
    <dbReference type="NCBI Taxonomy" id="1028688"/>
    <lineage>
        <taxon>Eukaryota</taxon>
        <taxon>Metazoa</taxon>
        <taxon>Spiralia</taxon>
        <taxon>Lophotrochozoa</taxon>
        <taxon>Mollusca</taxon>
        <taxon>Gastropoda</taxon>
        <taxon>Heterobranchia</taxon>
        <taxon>Euthyneura</taxon>
        <taxon>Panpulmonata</taxon>
        <taxon>Eupulmonata</taxon>
        <taxon>Stylommatophora</taxon>
        <taxon>Helicina</taxon>
        <taxon>Arionoidea</taxon>
        <taxon>Arionidae</taxon>
        <taxon>Arion</taxon>
    </lineage>
</organism>
<sequence>MATRNKLGDIKVALAQQLPLVELEMFKGFSQVDLDKFEKCVQSDESLIGTDLLHVWHEDGNTVSYMERVTSFWTKNVAAAKPHINYVHLTG</sequence>
<protein>
    <submittedName>
        <fullName evidence="1">Uncharacterized protein</fullName>
    </submittedName>
</protein>
<dbReference type="EMBL" id="HACG01008339">
    <property type="protein sequence ID" value="CEK55204.1"/>
    <property type="molecule type" value="Transcribed_RNA"/>
</dbReference>